<dbReference type="Gene3D" id="2.60.120.200">
    <property type="match status" value="1"/>
</dbReference>
<accession>A0A2R5GW73</accession>
<dbReference type="InterPro" id="IPR011658">
    <property type="entry name" value="PA14_dom"/>
</dbReference>
<keyword evidence="6" id="KW-1185">Reference proteome</keyword>
<dbReference type="PROSITE" id="PS51820">
    <property type="entry name" value="PA14"/>
    <property type="match status" value="1"/>
</dbReference>
<dbReference type="AlphaFoldDB" id="A0A2R5GW73"/>
<dbReference type="InterPro" id="IPR011874">
    <property type="entry name" value="Fibro_Slime"/>
</dbReference>
<keyword evidence="2" id="KW-0732">Signal</keyword>
<feature type="non-terminal residue" evidence="5">
    <location>
        <position position="554"/>
    </location>
</feature>
<sequence>MPGARRGVAAAGTALVGAIFSAVAVFATVVGLAQVDGQQVTYSVTFRDFLPAPCVTAEEYCGAWGVSDADCSSRFRGIQSAWFAYDDPNDSRITGFGVSRWNSYTNLSQYCPYWDDLRMGTISGHPDFEADSNGFDTVYGNGPSCQVGEGCTSLVSATVSSTTATATSGLPKVQPCGNDRCGKAISGSYYTLSNVSYFDSWYNDNAKYNKRLGRKIVLTYRDTDDWYEYDAADSEYDGDGSLSNPESSQPYFTPLQDYDSLDQTTYSMEEAPAWPHSYFISGTSTSTYHAKFWYTTEIQTYFEYRGGERFRFDGDDDVWVFINDYLVVDLGGYHPSRTGYVDVDDIKDQANLTLGETYSFSMFHAERHTDESNFKITTTLASTCNVVQSGSSSFTWESQDIATNWFLAPAASWDTSGSSTELALISSGSYLATPSYAYLTKQQNVGAGFVIEFEVQLTSTGLSEGFALVLHDREDGLDDLPVSTGEGLGYRFLTNAVAIAFDLCADRAQGSCSKQEVAIHFANELGAYVGSGFGSKRVYDGIMRTLRRDDETHT</sequence>
<dbReference type="GO" id="GO:0005576">
    <property type="term" value="C:extracellular region"/>
    <property type="evidence" value="ECO:0007669"/>
    <property type="project" value="TreeGrafter"/>
</dbReference>
<dbReference type="InterPro" id="IPR051154">
    <property type="entry name" value="Prespore-cell_inducing_factor"/>
</dbReference>
<dbReference type="InterPro" id="IPR037524">
    <property type="entry name" value="PA14/GLEYA"/>
</dbReference>
<evidence type="ECO:0000256" key="1">
    <source>
        <dbReference type="ARBA" id="ARBA00008709"/>
    </source>
</evidence>
<keyword evidence="3" id="KW-0325">Glycoprotein</keyword>
<protein>
    <submittedName>
        <fullName evidence="5">Protein psiG</fullName>
    </submittedName>
</protein>
<comment type="similarity">
    <text evidence="1">Belongs to the prespore-cell-inducing factor family.</text>
</comment>
<evidence type="ECO:0000256" key="2">
    <source>
        <dbReference type="ARBA" id="ARBA00022729"/>
    </source>
</evidence>
<dbReference type="Proteomes" id="UP000241890">
    <property type="component" value="Unassembled WGS sequence"/>
</dbReference>
<dbReference type="OrthoDB" id="441755at2759"/>
<dbReference type="InParanoid" id="A0A2R5GW73"/>
<dbReference type="NCBIfam" id="TIGR02148">
    <property type="entry name" value="Fibro_Slime"/>
    <property type="match status" value="1"/>
</dbReference>
<evidence type="ECO:0000313" key="6">
    <source>
        <dbReference type="Proteomes" id="UP000241890"/>
    </source>
</evidence>
<proteinExistence type="inferred from homology"/>
<dbReference type="PANTHER" id="PTHR31137">
    <property type="entry name" value="PROTEIN PSIB-RELATED-RELATED"/>
    <property type="match status" value="1"/>
</dbReference>
<evidence type="ECO:0000313" key="5">
    <source>
        <dbReference type="EMBL" id="GBG34825.1"/>
    </source>
</evidence>
<dbReference type="Pfam" id="PF07691">
    <property type="entry name" value="PA14"/>
    <property type="match status" value="1"/>
</dbReference>
<evidence type="ECO:0000256" key="3">
    <source>
        <dbReference type="ARBA" id="ARBA00023180"/>
    </source>
</evidence>
<gene>
    <name evidence="5" type="ORF">FCC1311_110472</name>
</gene>
<evidence type="ECO:0000259" key="4">
    <source>
        <dbReference type="PROSITE" id="PS51820"/>
    </source>
</evidence>
<reference evidence="5 6" key="1">
    <citation type="submission" date="2017-12" db="EMBL/GenBank/DDBJ databases">
        <title>Sequencing, de novo assembly and annotation of complete genome of a new Thraustochytrid species, strain FCC1311.</title>
        <authorList>
            <person name="Sedici K."/>
            <person name="Godart F."/>
            <person name="Aiese Cigliano R."/>
            <person name="Sanseverino W."/>
            <person name="Barakat M."/>
            <person name="Ortet P."/>
            <person name="Marechal E."/>
            <person name="Cagnac O."/>
            <person name="Amato A."/>
        </authorList>
    </citation>
    <scope>NUCLEOTIDE SEQUENCE [LARGE SCALE GENOMIC DNA]</scope>
</reference>
<comment type="caution">
    <text evidence="5">The sequence shown here is derived from an EMBL/GenBank/DDBJ whole genome shotgun (WGS) entry which is preliminary data.</text>
</comment>
<feature type="domain" description="PA14" evidence="4">
    <location>
        <begin position="233"/>
        <end position="394"/>
    </location>
</feature>
<dbReference type="EMBL" id="BEYU01000220">
    <property type="protein sequence ID" value="GBG34825.1"/>
    <property type="molecule type" value="Genomic_DNA"/>
</dbReference>
<name>A0A2R5GW73_9STRA</name>
<organism evidence="5 6">
    <name type="scientific">Hondaea fermentalgiana</name>
    <dbReference type="NCBI Taxonomy" id="2315210"/>
    <lineage>
        <taxon>Eukaryota</taxon>
        <taxon>Sar</taxon>
        <taxon>Stramenopiles</taxon>
        <taxon>Bigyra</taxon>
        <taxon>Labyrinthulomycetes</taxon>
        <taxon>Thraustochytrida</taxon>
        <taxon>Thraustochytriidae</taxon>
        <taxon>Hondaea</taxon>
    </lineage>
</organism>